<evidence type="ECO:0000313" key="3">
    <source>
        <dbReference type="Proteomes" id="UP001552299"/>
    </source>
</evidence>
<sequence>MGHAYSRIERLDETNPTSPRLLNSNIIKIFKWGAEVRRRRREEKKKKRREEGKEGRNSSSTTAGFPSELNKSVIVQCKIKLSKIYSKPALFYDYFYVDLVNLCREKKSLIFKYKQFDLSDTDNFLFSLLFASADMNLNNFCFIVFKIDGYWSAV</sequence>
<keyword evidence="3" id="KW-1185">Reference proteome</keyword>
<evidence type="ECO:0000256" key="1">
    <source>
        <dbReference type="SAM" id="MobiDB-lite"/>
    </source>
</evidence>
<accession>A0ABD0USL3</accession>
<comment type="caution">
    <text evidence="2">The sequence shown here is derived from an EMBL/GenBank/DDBJ whole genome shotgun (WGS) entry which is preliminary data.</text>
</comment>
<gene>
    <name evidence="2" type="ORF">M5K25_016045</name>
</gene>
<dbReference type="Proteomes" id="UP001552299">
    <property type="component" value="Unassembled WGS sequence"/>
</dbReference>
<dbReference type="AlphaFoldDB" id="A0ABD0USL3"/>
<feature type="region of interest" description="Disordered" evidence="1">
    <location>
        <begin position="41"/>
        <end position="66"/>
    </location>
</feature>
<name>A0ABD0USL3_DENTH</name>
<protein>
    <submittedName>
        <fullName evidence="2">Uncharacterized protein</fullName>
    </submittedName>
</protein>
<dbReference type="EMBL" id="JANQDX010000012">
    <property type="protein sequence ID" value="KAL0915615.1"/>
    <property type="molecule type" value="Genomic_DNA"/>
</dbReference>
<evidence type="ECO:0000313" key="2">
    <source>
        <dbReference type="EMBL" id="KAL0915615.1"/>
    </source>
</evidence>
<reference evidence="2 3" key="1">
    <citation type="journal article" date="2024" name="Plant Biotechnol. J.">
        <title>Dendrobium thyrsiflorum genome and its molecular insights into genes involved in important horticultural traits.</title>
        <authorList>
            <person name="Chen B."/>
            <person name="Wang J.Y."/>
            <person name="Zheng P.J."/>
            <person name="Li K.L."/>
            <person name="Liang Y.M."/>
            <person name="Chen X.F."/>
            <person name="Zhang C."/>
            <person name="Zhao X."/>
            <person name="He X."/>
            <person name="Zhang G.Q."/>
            <person name="Liu Z.J."/>
            <person name="Xu Q."/>
        </authorList>
    </citation>
    <scope>NUCLEOTIDE SEQUENCE [LARGE SCALE GENOMIC DNA]</scope>
    <source>
        <strain evidence="2">GZMU011</strain>
    </source>
</reference>
<proteinExistence type="predicted"/>
<organism evidence="2 3">
    <name type="scientific">Dendrobium thyrsiflorum</name>
    <name type="common">Pinecone-like raceme dendrobium</name>
    <name type="synonym">Orchid</name>
    <dbReference type="NCBI Taxonomy" id="117978"/>
    <lineage>
        <taxon>Eukaryota</taxon>
        <taxon>Viridiplantae</taxon>
        <taxon>Streptophyta</taxon>
        <taxon>Embryophyta</taxon>
        <taxon>Tracheophyta</taxon>
        <taxon>Spermatophyta</taxon>
        <taxon>Magnoliopsida</taxon>
        <taxon>Liliopsida</taxon>
        <taxon>Asparagales</taxon>
        <taxon>Orchidaceae</taxon>
        <taxon>Epidendroideae</taxon>
        <taxon>Malaxideae</taxon>
        <taxon>Dendrobiinae</taxon>
        <taxon>Dendrobium</taxon>
    </lineage>
</organism>